<dbReference type="PANTHER" id="PTHR10404">
    <property type="entry name" value="N-ACETYLATED-ALPHA-LINKED ACIDIC DIPEPTIDASE"/>
    <property type="match status" value="1"/>
</dbReference>
<keyword evidence="1" id="KW-0472">Membrane</keyword>
<dbReference type="SUPFAM" id="SSF53187">
    <property type="entry name" value="Zn-dependent exopeptidases"/>
    <property type="match status" value="1"/>
</dbReference>
<dbReference type="InterPro" id="IPR046450">
    <property type="entry name" value="PA_dom_sf"/>
</dbReference>
<dbReference type="Gene3D" id="3.40.630.10">
    <property type="entry name" value="Zn peptidases"/>
    <property type="match status" value="1"/>
</dbReference>
<name>A0A225UNM6_9STRA</name>
<dbReference type="SUPFAM" id="SSF52025">
    <property type="entry name" value="PA domain"/>
    <property type="match status" value="1"/>
</dbReference>
<accession>A0A225UNM6</accession>
<keyword evidence="1" id="KW-0812">Transmembrane</keyword>
<dbReference type="OrthoDB" id="5841748at2759"/>
<dbReference type="STRING" id="4795.A0A225UNM6"/>
<organism evidence="2 3">
    <name type="scientific">Phytophthora megakarya</name>
    <dbReference type="NCBI Taxonomy" id="4795"/>
    <lineage>
        <taxon>Eukaryota</taxon>
        <taxon>Sar</taxon>
        <taxon>Stramenopiles</taxon>
        <taxon>Oomycota</taxon>
        <taxon>Peronosporomycetes</taxon>
        <taxon>Peronosporales</taxon>
        <taxon>Peronosporaceae</taxon>
        <taxon>Phytophthora</taxon>
    </lineage>
</organism>
<gene>
    <name evidence="2" type="ORF">PHMEG_00035306</name>
</gene>
<comment type="caution">
    <text evidence="2">The sequence shown here is derived from an EMBL/GenBank/DDBJ whole genome shotgun (WGS) entry which is preliminary data.</text>
</comment>
<dbReference type="Gene3D" id="3.50.30.30">
    <property type="match status" value="1"/>
</dbReference>
<dbReference type="InterPro" id="IPR039373">
    <property type="entry name" value="Peptidase_M28B"/>
</dbReference>
<dbReference type="PANTHER" id="PTHR10404:SF46">
    <property type="entry name" value="VACUOLAR PROTEIN SORTING-ASSOCIATED PROTEIN 70"/>
    <property type="match status" value="1"/>
</dbReference>
<protein>
    <submittedName>
        <fullName evidence="2">Uncharacterized protein</fullName>
    </submittedName>
</protein>
<dbReference type="EMBL" id="NBNE01013744">
    <property type="protein sequence ID" value="OWY94847.1"/>
    <property type="molecule type" value="Genomic_DNA"/>
</dbReference>
<evidence type="ECO:0000313" key="3">
    <source>
        <dbReference type="Proteomes" id="UP000198211"/>
    </source>
</evidence>
<proteinExistence type="predicted"/>
<keyword evidence="1" id="KW-1133">Transmembrane helix</keyword>
<evidence type="ECO:0000313" key="2">
    <source>
        <dbReference type="EMBL" id="OWY94847.1"/>
    </source>
</evidence>
<feature type="non-terminal residue" evidence="2">
    <location>
        <position position="256"/>
    </location>
</feature>
<reference evidence="3" key="1">
    <citation type="submission" date="2017-03" db="EMBL/GenBank/DDBJ databases">
        <title>Phytopthora megakarya and P. palmivora, two closely related causual agents of cacao black pod achieved similar genome size and gene model numbers by different mechanisms.</title>
        <authorList>
            <person name="Ali S."/>
            <person name="Shao J."/>
            <person name="Larry D.J."/>
            <person name="Kronmiller B."/>
            <person name="Shen D."/>
            <person name="Strem M.D."/>
            <person name="Melnick R.L."/>
            <person name="Guiltinan M.J."/>
            <person name="Tyler B.M."/>
            <person name="Meinhardt L.W."/>
            <person name="Bailey B.A."/>
        </authorList>
    </citation>
    <scope>NUCLEOTIDE SEQUENCE [LARGE SCALE GENOMIC DNA]</scope>
    <source>
        <strain evidence="3">zdho120</strain>
    </source>
</reference>
<sequence length="256" mass="27817">MNIDSEQCSDIYGTFEGRQMDTETLSRPSTRKSVFGFAGVAGILLITGYATSSGFQPPQSVNSVVEFNEKDEVGAVETPLYHNVALDTELNAIEQQFVNGIDAAHIQKYLHAYSSKPHIAGSKADYETALYTVEQFESFGIKAEIKEYYTLLSTPVRRRLAILEPADAAQELNLTEASVSGDACTTDSSAEPPFLAYSPSGNVTASVVYANYGSQQDFQWLVDQGIDLNGKIALVRYGTNYRGLKVLAALEHGMAG</sequence>
<dbReference type="GO" id="GO:0004180">
    <property type="term" value="F:carboxypeptidase activity"/>
    <property type="evidence" value="ECO:0007669"/>
    <property type="project" value="TreeGrafter"/>
</dbReference>
<feature type="transmembrane region" description="Helical" evidence="1">
    <location>
        <begin position="34"/>
        <end position="52"/>
    </location>
</feature>
<evidence type="ECO:0000256" key="1">
    <source>
        <dbReference type="SAM" id="Phobius"/>
    </source>
</evidence>
<dbReference type="Proteomes" id="UP000198211">
    <property type="component" value="Unassembled WGS sequence"/>
</dbReference>
<keyword evidence="3" id="KW-1185">Reference proteome</keyword>
<dbReference type="AlphaFoldDB" id="A0A225UNM6"/>